<evidence type="ECO:0000313" key="2">
    <source>
        <dbReference type="EMBL" id="PRD55604.1"/>
    </source>
</evidence>
<gene>
    <name evidence="2" type="ORF">C5750_07420</name>
</gene>
<dbReference type="PANTHER" id="PTHR36933">
    <property type="entry name" value="SLL0788 PROTEIN"/>
    <property type="match status" value="1"/>
</dbReference>
<evidence type="ECO:0000259" key="1">
    <source>
        <dbReference type="Pfam" id="PF03713"/>
    </source>
</evidence>
<protein>
    <recommendedName>
        <fullName evidence="1">DUF305 domain-containing protein</fullName>
    </recommendedName>
</protein>
<name>A0A2S9JQY2_9HYPH</name>
<reference evidence="2 3" key="1">
    <citation type="submission" date="2018-02" db="EMBL/GenBank/DDBJ databases">
        <title>The draft genome of Phyllobacterium myrsinacearum DSM5892.</title>
        <authorList>
            <person name="Li L."/>
            <person name="Liu L."/>
            <person name="Zhang X."/>
            <person name="Wang T."/>
        </authorList>
    </citation>
    <scope>NUCLEOTIDE SEQUENCE [LARGE SCALE GENOMIC DNA]</scope>
    <source>
        <strain evidence="2 3">DSM 5892</strain>
    </source>
</reference>
<evidence type="ECO:0000313" key="3">
    <source>
        <dbReference type="Proteomes" id="UP000238563"/>
    </source>
</evidence>
<dbReference type="Proteomes" id="UP000238563">
    <property type="component" value="Unassembled WGS sequence"/>
</dbReference>
<keyword evidence="3" id="KW-1185">Reference proteome</keyword>
<proteinExistence type="predicted"/>
<dbReference type="InterPro" id="IPR005183">
    <property type="entry name" value="DUF305_CopM-like"/>
</dbReference>
<dbReference type="Gene3D" id="1.20.1260.10">
    <property type="match status" value="1"/>
</dbReference>
<dbReference type="OrthoDB" id="517560at2"/>
<dbReference type="PANTHER" id="PTHR36933:SF1">
    <property type="entry name" value="SLL0788 PROTEIN"/>
    <property type="match status" value="1"/>
</dbReference>
<organism evidence="2 3">
    <name type="scientific">Phyllobacterium myrsinacearum</name>
    <dbReference type="NCBI Taxonomy" id="28101"/>
    <lineage>
        <taxon>Bacteria</taxon>
        <taxon>Pseudomonadati</taxon>
        <taxon>Pseudomonadota</taxon>
        <taxon>Alphaproteobacteria</taxon>
        <taxon>Hyphomicrobiales</taxon>
        <taxon>Phyllobacteriaceae</taxon>
        <taxon>Phyllobacterium</taxon>
    </lineage>
</organism>
<dbReference type="AlphaFoldDB" id="A0A2S9JQY2"/>
<accession>A0A2S9JQY2</accession>
<dbReference type="EMBL" id="PVBT01000002">
    <property type="protein sequence ID" value="PRD55604.1"/>
    <property type="molecule type" value="Genomic_DNA"/>
</dbReference>
<feature type="domain" description="DUF305" evidence="1">
    <location>
        <begin position="35"/>
        <end position="104"/>
    </location>
</feature>
<dbReference type="InterPro" id="IPR012347">
    <property type="entry name" value="Ferritin-like"/>
</dbReference>
<dbReference type="Pfam" id="PF03713">
    <property type="entry name" value="DUF305"/>
    <property type="match status" value="1"/>
</dbReference>
<sequence>MKSPSQFRQLVSNLMSVCNLGIEKFGDETAYLVAMNNSMERMMYDMVVSPTGALDHDFVEMMTPHHRGAIDMAQNYLRFGSNEQLKRIAQEIIVDQQQEIAAMRLAIGEQLPPSVPAPTQVGKY</sequence>
<comment type="caution">
    <text evidence="2">The sequence shown here is derived from an EMBL/GenBank/DDBJ whole genome shotgun (WGS) entry which is preliminary data.</text>
</comment>